<dbReference type="Gene3D" id="1.10.260.40">
    <property type="entry name" value="lambda repressor-like DNA-binding domains"/>
    <property type="match status" value="1"/>
</dbReference>
<dbReference type="Pfam" id="PF13560">
    <property type="entry name" value="HTH_31"/>
    <property type="match status" value="1"/>
</dbReference>
<evidence type="ECO:0000313" key="2">
    <source>
        <dbReference type="EMBL" id="RTH03302.1"/>
    </source>
</evidence>
<proteinExistence type="predicted"/>
<dbReference type="EMBL" id="PELM01000138">
    <property type="protein sequence ID" value="RTH03302.1"/>
    <property type="molecule type" value="Genomic_DNA"/>
</dbReference>
<organism evidence="2 3">
    <name type="scientific">Thermus scotoductus</name>
    <dbReference type="NCBI Taxonomy" id="37636"/>
    <lineage>
        <taxon>Bacteria</taxon>
        <taxon>Thermotogati</taxon>
        <taxon>Deinococcota</taxon>
        <taxon>Deinococci</taxon>
        <taxon>Thermales</taxon>
        <taxon>Thermaceae</taxon>
        <taxon>Thermus</taxon>
    </lineage>
</organism>
<reference evidence="2 3" key="1">
    <citation type="journal article" date="2019" name="Extremophiles">
        <title>Biogeography of thermophiles and predominance of Thermus scotoductus in domestic water heaters.</title>
        <authorList>
            <person name="Wilpiszeski R.L."/>
            <person name="Zhang Z."/>
            <person name="House C.H."/>
        </authorList>
    </citation>
    <scope>NUCLEOTIDE SEQUENCE [LARGE SCALE GENOMIC DNA]</scope>
    <source>
        <strain evidence="2 3">38_S38</strain>
    </source>
</reference>
<dbReference type="PROSITE" id="PS50943">
    <property type="entry name" value="HTH_CROC1"/>
    <property type="match status" value="1"/>
</dbReference>
<dbReference type="GO" id="GO:0003677">
    <property type="term" value="F:DNA binding"/>
    <property type="evidence" value="ECO:0007669"/>
    <property type="project" value="InterPro"/>
</dbReference>
<protein>
    <recommendedName>
        <fullName evidence="1">HTH cro/C1-type domain-containing protein</fullName>
    </recommendedName>
</protein>
<accession>A0A430R793</accession>
<dbReference type="Proteomes" id="UP000288082">
    <property type="component" value="Unassembled WGS sequence"/>
</dbReference>
<dbReference type="CDD" id="cd00093">
    <property type="entry name" value="HTH_XRE"/>
    <property type="match status" value="1"/>
</dbReference>
<dbReference type="InterPro" id="IPR010982">
    <property type="entry name" value="Lambda_DNA-bd_dom_sf"/>
</dbReference>
<feature type="domain" description="HTH cro/C1-type" evidence="1">
    <location>
        <begin position="103"/>
        <end position="158"/>
    </location>
</feature>
<gene>
    <name evidence="2" type="ORF">CSW50_05495</name>
</gene>
<comment type="caution">
    <text evidence="2">The sequence shown here is derived from an EMBL/GenBank/DDBJ whole genome shotgun (WGS) entry which is preliminary data.</text>
</comment>
<dbReference type="AlphaFoldDB" id="A0A430R793"/>
<dbReference type="InterPro" id="IPR001387">
    <property type="entry name" value="Cro/C1-type_HTH"/>
</dbReference>
<name>A0A430R793_THESC</name>
<evidence type="ECO:0000313" key="3">
    <source>
        <dbReference type="Proteomes" id="UP000288082"/>
    </source>
</evidence>
<dbReference type="SUPFAM" id="SSF47413">
    <property type="entry name" value="lambda repressor-like DNA-binding domains"/>
    <property type="match status" value="1"/>
</dbReference>
<dbReference type="SMART" id="SM00530">
    <property type="entry name" value="HTH_XRE"/>
    <property type="match status" value="1"/>
</dbReference>
<sequence length="661" mass="74303">MVALATNPLDLIEEIAREIANRSNRSYASHVRQIAKVLPEGVSDLYAWLASLDDAAIKELAQKLELIEGKPRPHFTAAVKQARTLALQRQTLAGMPPDFAEALRWAMERAGLGLKALAREVGVDRTTLRKWIRGKGIPSSLRAVERLEAALHLPPGSLAGRLPRFGRQRLEVRGDKTYRAFTRTFLRVASLVRYEVPWADLPPPAREALLREEEERWRRLSHRQIRVRQAQKQTFTLPFRDWPARAREEWNEYVVYASTRPGTGERARRALSGGPLSSRVLRAPTVERELAEMQKFYGYCVRVRGLDPDHLGLNLLTDLSLVRDYLGWRVDRYGDAVPGLTRTEILFIALVKKLHRRYLPVIGLQGDLEGLRELEKRLKAAGLDETEGYHAVEPLLETPDPLGWLAAGIALMLRDLSGRVGDLLAPKVPTSGAAQEALALYRDAVLFWTATAHPLRAKHWYAARLDMDQFREGDFAPGRGHVGRRGGTYYLAYRVEEFKNASSMVFRNLRADDLVEFPLGDPEHPLATLEVEGTRYALNEVFHVYLRGVLPRLAGSLGRPGPLLPLFPGLDSKAQLSGMFRSRSAYVAALPDAPLILPFGPHSLRHIVATSIVKATGSFEAAANVLLDSVEMVVRHYARFAPRDRYRHGWRLYVQTRGGGR</sequence>
<evidence type="ECO:0000259" key="1">
    <source>
        <dbReference type="PROSITE" id="PS50943"/>
    </source>
</evidence>